<feature type="repeat" description="WD" evidence="3">
    <location>
        <begin position="2767"/>
        <end position="2808"/>
    </location>
</feature>
<feature type="repeat" description="WD" evidence="3">
    <location>
        <begin position="2055"/>
        <end position="2088"/>
    </location>
</feature>
<feature type="coiled-coil region" evidence="4">
    <location>
        <begin position="192"/>
        <end position="228"/>
    </location>
</feature>
<feature type="repeat" description="WD" evidence="3">
    <location>
        <begin position="1591"/>
        <end position="1632"/>
    </location>
</feature>
<feature type="repeat" description="WD" evidence="3">
    <location>
        <begin position="2258"/>
        <end position="2291"/>
    </location>
</feature>
<dbReference type="PANTHER" id="PTHR19879:SF9">
    <property type="entry name" value="TRANSCRIPTION INITIATION FACTOR TFIID SUBUNIT 5"/>
    <property type="match status" value="1"/>
</dbReference>
<dbReference type="RefSeq" id="XP_001011844.2">
    <property type="nucleotide sequence ID" value="XM_001011844.2"/>
</dbReference>
<keyword evidence="4" id="KW-0175">Coiled coil</keyword>
<dbReference type="PROSITE" id="PS50082">
    <property type="entry name" value="WD_REPEATS_2"/>
    <property type="match status" value="10"/>
</dbReference>
<evidence type="ECO:0000256" key="2">
    <source>
        <dbReference type="ARBA" id="ARBA00022737"/>
    </source>
</evidence>
<protein>
    <submittedName>
        <fullName evidence="6">NACHT domain protein</fullName>
    </submittedName>
</protein>
<keyword evidence="2" id="KW-0677">Repeat</keyword>
<dbReference type="KEGG" id="tet:TTHERM_00392680"/>
<feature type="region of interest" description="Disordered" evidence="5">
    <location>
        <begin position="357"/>
        <end position="378"/>
    </location>
</feature>
<keyword evidence="7" id="KW-1185">Reference proteome</keyword>
<dbReference type="InterPro" id="IPR015943">
    <property type="entry name" value="WD40/YVTN_repeat-like_dom_sf"/>
</dbReference>
<feature type="repeat" description="WD" evidence="3">
    <location>
        <begin position="2345"/>
        <end position="2380"/>
    </location>
</feature>
<dbReference type="eggNOG" id="KOG1539">
    <property type="taxonomic scope" value="Eukaryota"/>
</dbReference>
<feature type="repeat" description="WD" evidence="3">
    <location>
        <begin position="1969"/>
        <end position="2001"/>
    </location>
</feature>
<dbReference type="Gene3D" id="2.130.10.10">
    <property type="entry name" value="YVTN repeat-like/Quinoprotein amine dehydrogenase"/>
    <property type="match status" value="6"/>
</dbReference>
<gene>
    <name evidence="6" type="ORF">TTHERM_00392680</name>
</gene>
<dbReference type="SMART" id="SM00320">
    <property type="entry name" value="WD40"/>
    <property type="match status" value="17"/>
</dbReference>
<dbReference type="HOGENOM" id="CLU_226291_0_0_1"/>
<reference evidence="7" key="1">
    <citation type="journal article" date="2006" name="PLoS Biol.">
        <title>Macronuclear genome sequence of the ciliate Tetrahymena thermophila, a model eukaryote.</title>
        <authorList>
            <person name="Eisen J.A."/>
            <person name="Coyne R.S."/>
            <person name="Wu M."/>
            <person name="Wu D."/>
            <person name="Thiagarajan M."/>
            <person name="Wortman J.R."/>
            <person name="Badger J.H."/>
            <person name="Ren Q."/>
            <person name="Amedeo P."/>
            <person name="Jones K.M."/>
            <person name="Tallon L.J."/>
            <person name="Delcher A.L."/>
            <person name="Salzberg S.L."/>
            <person name="Silva J.C."/>
            <person name="Haas B.J."/>
            <person name="Majoros W.H."/>
            <person name="Farzad M."/>
            <person name="Carlton J.M."/>
            <person name="Smith R.K. Jr."/>
            <person name="Garg J."/>
            <person name="Pearlman R.E."/>
            <person name="Karrer K.M."/>
            <person name="Sun L."/>
            <person name="Manning G."/>
            <person name="Elde N.C."/>
            <person name="Turkewitz A.P."/>
            <person name="Asai D.J."/>
            <person name="Wilkes D.E."/>
            <person name="Wang Y."/>
            <person name="Cai H."/>
            <person name="Collins K."/>
            <person name="Stewart B.A."/>
            <person name="Lee S.R."/>
            <person name="Wilamowska K."/>
            <person name="Weinberg Z."/>
            <person name="Ruzzo W.L."/>
            <person name="Wloga D."/>
            <person name="Gaertig J."/>
            <person name="Frankel J."/>
            <person name="Tsao C.-C."/>
            <person name="Gorovsky M.A."/>
            <person name="Keeling P.J."/>
            <person name="Waller R.F."/>
            <person name="Patron N.J."/>
            <person name="Cherry J.M."/>
            <person name="Stover N.A."/>
            <person name="Krieger C.J."/>
            <person name="del Toro C."/>
            <person name="Ryder H.F."/>
            <person name="Williamson S.C."/>
            <person name="Barbeau R.A."/>
            <person name="Hamilton E.P."/>
            <person name="Orias E."/>
        </authorList>
    </citation>
    <scope>NUCLEOTIDE SEQUENCE [LARGE SCALE GENOMIC DNA]</scope>
    <source>
        <strain evidence="7">SB210</strain>
    </source>
</reference>
<feature type="repeat" description="WD" evidence="3">
    <location>
        <begin position="1729"/>
        <end position="1761"/>
    </location>
</feature>
<dbReference type="STRING" id="312017.Q233I1"/>
<feature type="region of interest" description="Disordered" evidence="5">
    <location>
        <begin position="1630"/>
        <end position="1668"/>
    </location>
</feature>
<feature type="compositionally biased region" description="Low complexity" evidence="5">
    <location>
        <begin position="2496"/>
        <end position="2505"/>
    </location>
</feature>
<dbReference type="PANTHER" id="PTHR19879">
    <property type="entry name" value="TRANSCRIPTION INITIATION FACTOR TFIID"/>
    <property type="match status" value="1"/>
</dbReference>
<feature type="region of interest" description="Disordered" evidence="5">
    <location>
        <begin position="2403"/>
        <end position="2461"/>
    </location>
</feature>
<proteinExistence type="predicted"/>
<dbReference type="EMBL" id="GG662770">
    <property type="protein sequence ID" value="EAR91599.2"/>
    <property type="molecule type" value="Genomic_DNA"/>
</dbReference>
<dbReference type="PROSITE" id="PS50294">
    <property type="entry name" value="WD_REPEATS_REGION"/>
    <property type="match status" value="7"/>
</dbReference>
<feature type="compositionally biased region" description="Low complexity" evidence="5">
    <location>
        <begin position="1654"/>
        <end position="1667"/>
    </location>
</feature>
<feature type="compositionally biased region" description="Basic and acidic residues" evidence="5">
    <location>
        <begin position="2437"/>
        <end position="2447"/>
    </location>
</feature>
<dbReference type="SUPFAM" id="SSF52540">
    <property type="entry name" value="P-loop containing nucleoside triphosphate hydrolases"/>
    <property type="match status" value="1"/>
</dbReference>
<feature type="compositionally biased region" description="Low complexity" evidence="5">
    <location>
        <begin position="362"/>
        <end position="378"/>
    </location>
</feature>
<dbReference type="InterPro" id="IPR036322">
    <property type="entry name" value="WD40_repeat_dom_sf"/>
</dbReference>
<name>Q233I1_TETTS</name>
<evidence type="ECO:0000256" key="5">
    <source>
        <dbReference type="SAM" id="MobiDB-lite"/>
    </source>
</evidence>
<dbReference type="InterPro" id="IPR027417">
    <property type="entry name" value="P-loop_NTPase"/>
</dbReference>
<keyword evidence="1 3" id="KW-0853">WD repeat</keyword>
<dbReference type="GeneID" id="7847166"/>
<dbReference type="eggNOG" id="KOG0266">
    <property type="taxonomic scope" value="Eukaryota"/>
</dbReference>
<feature type="repeat" description="WD" evidence="3">
    <location>
        <begin position="2684"/>
        <end position="2719"/>
    </location>
</feature>
<evidence type="ECO:0000256" key="3">
    <source>
        <dbReference type="PROSITE-ProRule" id="PRU00221"/>
    </source>
</evidence>
<dbReference type="Pfam" id="PF00400">
    <property type="entry name" value="WD40"/>
    <property type="match status" value="11"/>
</dbReference>
<feature type="compositionally biased region" description="Polar residues" evidence="5">
    <location>
        <begin position="2448"/>
        <end position="2461"/>
    </location>
</feature>
<organism evidence="6 7">
    <name type="scientific">Tetrahymena thermophila (strain SB210)</name>
    <dbReference type="NCBI Taxonomy" id="312017"/>
    <lineage>
        <taxon>Eukaryota</taxon>
        <taxon>Sar</taxon>
        <taxon>Alveolata</taxon>
        <taxon>Ciliophora</taxon>
        <taxon>Intramacronucleata</taxon>
        <taxon>Oligohymenophorea</taxon>
        <taxon>Hymenostomatida</taxon>
        <taxon>Tetrahymenina</taxon>
        <taxon>Tetrahymenidae</taxon>
        <taxon>Tetrahymena</taxon>
    </lineage>
</organism>
<sequence length="2926" mass="339651">MEAREFCTQSCSQNKLYQVEEAILDRLKKSTSCLLIQMIGKQIRFEWINQSFQYEKQSLKSQYKSLDGENNEEASFYCFDKIKNEQVKHQKKTIKLNKDIYYEIYKYDNKQEIYRVSKIKDKFSMKDFMNKNKVGLQNLFNGLSRKNIEEIVVQSEALIQRYRQCEQVLLLGGGTCAGKPKKFQENHLKPVLNQKKSILVSENEKKENKQQEKIIEEYTYQLNEEQLEKVNSILAKLRFQSPSQDINNRLASSTYTDIYELFSQVLQQGITNPQALQTFQLILETGVNFLLSLVCLADQHKADLFDEKMQKRILDKIKKITQLLRQFEQRLPLQIGIFLLKYQKKIVLLKRKQVHDTSSQANNNNNNNNNKNNNNNNNNKQKIIQLDQFVMDWTKYYTRFCFGGFQDVDFNHVQSLINSLQIYYEFNKNQKFVVQILKTEYSLITNYQDVLQKKIQFEQYYEAILQNYEEKEFYQIFYSYMMLFDQIFENCKNLEETDSNDSKINDIAELASHFIKLVSGDTFIDLCRKTFYYENLQQQSTRKKFINSLLKNHYLRYVEMKVLIQTYKLISIFELKLNMSKYFSDSDIKNIEQLKMQIFEKFLQESSCEINCIIYDDEQLLKLIENIDSSLDESYFQQYKEKLKILKQNMENLIIANINNNVIENVNQEKEQKMIQELLGRKLNFSLVINEPKTAISNRFIEAFINRVASKRNDSLHEKASKIHVNQRLKFISSNALSKTEINIDGLVEDSLQMLEKYFLVEANTTINVVAIKGGPGMGKTHLSRELMRRLMKKIQETGSRNIAIPILVEMIEVENTSQHLDLESFLNSSIERYAFRSSKELEYLKNSSIPKVIILDGLSEWSWGSPNTSFREWIRLREWNNTKLIITYRKPFVRAEEFPYFFGQKCQQPKDIEEIRAYKKSINNPGPFIENHKNTIFTTNQNIPKQNANFQEDDRETCFEVFQILSLSQENVEDYVRQKEDQVRLDVKGKRKGSFSLDSSMVSNMNNNNRRREPSFTLQMQRDLAPGFLIKTFRACTRINTHLIDMLEIPFNLFCFSEILSKVQGLKEIYWGEGGTKEERQQAATWVKNQEEMQEKLLLEELNGLIAEAEIDEDQRPLCLDNCIEFFENLAMNLFTKRKYKMNLHEIQSLILEQQRIIMRSGGSPEETQTFEKALTCVIANASRTSFLASVDISFFQFVTGNFEEDETVQNHEVQSMRDFEMNLNQPKPRGHKNLPSSSQLYSFRNTPWLEFMIARAMKHDFDKSKNTIHNIPMQELQKFAINSRYLLEERGTSEHNPFSISQQTNHASVEMNILRKLATIMRNDILSEEFQNKIMNKEIVQQHRYIQMIMRTRRMPKKKQEQKQKIVQKVHYLQEIKQEENTEEEWVIKHQKHPLDIASSNLLSAICFNKVSLGLVKLRNCSFSRAYLYGYRGDIDIACSDVSEANLRGSSIVISRSKFQHCLLDDEKNNHERWNSFYSYTYTALHFSSNSKLYTGSLNGGLSVFQPKIDNPNGSKAKKSNKKNKDSQTNMLNVVDPVFTPIQFWNLTSFQRQFQEEIRAVCSYKEDIYYAFLNIIAHVNEFGEEKEVVIGHQNKINDMAISEVHAHLATVSSDHTIRIWKLVEPESKEKGKKQNVKNPQTQQPKPKAVGVAQANGENGAEQNQENLDEDVEDSFAEMELLQTLTNHTAEVQCCSYSSNGLYLATGSYDTQVLVWEIKSKYNLKKTLSVKNDWITSLQFSFDSSMLIAGSSQSYIKIWDATVKADFQDIQVFSTRKQRRDSMILGNTQNKNDCIGGVSCVRMSPNNKMIVFSTFEEPGIQVYDQVKGKQIKYQQSTARKTIFLDESVMGQNYTTQRMPYFLVNSMQFSPDGKYLAVSSSNSTLCSIWSIDTGFKPPKEEGSNQNHTAFAVNSVISPNKVAAMCISNDGRYIATCAGLASPHKDSCRITIWSILKRGELAIIIQTLDEGLHSQAISSLCFSPDSNYLVSASEDDHFVVWQNVHKTEDTIVNQQFSRQNSQDSKRQSLGLANMRHMSISSTNFNQQMYLEPFKRVQAHKYPISAIAFSVDGNYLVTSSSQEKSCKVWNGHTFDFSHQIEWEEQIAICKLEFSQNGKYLATLPLPSVVTNTVSSVYQTKKGNRSLTVQRKQSIIQQQNGQMASLSKQQSTVNIQLSPQKSNQVQQNESTSSCCFIWNANKRFSYNCIVGTVKNKEGRTFQTQIVSMCFSKCSTMFVTGQTNGLCNIWDTQNHFHLVQSIDAHFGQITHLAFSSDSQMLATTALDSTCKIWHIPNRFNEISSFYVPYETSGIQFVRQGHSIAVSSTSDEFCLKFVDIYAPNYRMEELRAHSQAITQVTISNDGRFLLTASQDNTVRIWDLKNHFNQYYNINLNFRQNQNNKSNAMHTLSKQEQNQDDEQNNEARENQENIVMQVAMEQSKTKKGGENRYENSNTQFSKRQNNPKIKNDFYLSIERYEDEEDYVLETEQDDDDDKKSQNQKLNNSNIKNQKRKNSIFAAPNLKPSQVYQNRVKEQHKDENIDEQDYDENIGGIITAAISEKGTFVFVVTKEESKYVQLYDLSRGVDDVRESIILKDHTDSITALTLSQNDDYLATGCANTEIRIWKRTSLSLYTCEFELEKLIEGRHTKQISCLAFSNNLKYFASGSWDITCKVYSVENEFQLLHNLEGQYGYILSIAFSPCNEKLAISSRDYSCYVWNLDTRLVEEELFNHRQAVTTCSYSSQYLVTGSRDQSFILHDIKNDYKLARKIENLPASVTNCSLSPDGKYLIIGLQNSLIQIWDIQNVYDLTTEIKNDEIYKQVCQMESELNGENIELNLSIGKMSVCNFISDEYINEERKKTYAEEMSESQHKDMINQLPQLKRDCIGNVLKKQYPQYSDQNNLEFDIEYTKDGRILIIIAKYPICVVTL</sequence>
<dbReference type="CDD" id="cd00200">
    <property type="entry name" value="WD40"/>
    <property type="match status" value="1"/>
</dbReference>
<dbReference type="InParanoid" id="Q233I1"/>
<evidence type="ECO:0000313" key="7">
    <source>
        <dbReference type="Proteomes" id="UP000009168"/>
    </source>
</evidence>
<dbReference type="Proteomes" id="UP000009168">
    <property type="component" value="Unassembled WGS sequence"/>
</dbReference>
<dbReference type="Gene3D" id="3.40.50.300">
    <property type="entry name" value="P-loop containing nucleotide triphosphate hydrolases"/>
    <property type="match status" value="1"/>
</dbReference>
<dbReference type="OrthoDB" id="10250769at2759"/>
<dbReference type="InterPro" id="IPR001680">
    <property type="entry name" value="WD40_rpt"/>
</dbReference>
<feature type="repeat" description="WD" evidence="3">
    <location>
        <begin position="2591"/>
        <end position="2623"/>
    </location>
</feature>
<dbReference type="SUPFAM" id="SSF50978">
    <property type="entry name" value="WD40 repeat-like"/>
    <property type="match status" value="4"/>
</dbReference>
<feature type="repeat" description="WD" evidence="3">
    <location>
        <begin position="1686"/>
        <end position="1727"/>
    </location>
</feature>
<evidence type="ECO:0000256" key="1">
    <source>
        <dbReference type="ARBA" id="ARBA00022574"/>
    </source>
</evidence>
<accession>Q233I1</accession>
<dbReference type="InterPro" id="IPR019775">
    <property type="entry name" value="WD40_repeat_CS"/>
</dbReference>
<feature type="region of interest" description="Disordered" evidence="5">
    <location>
        <begin position="2483"/>
        <end position="2523"/>
    </location>
</feature>
<dbReference type="PROSITE" id="PS00678">
    <property type="entry name" value="WD_REPEATS_1"/>
    <property type="match status" value="4"/>
</dbReference>
<evidence type="ECO:0000256" key="4">
    <source>
        <dbReference type="SAM" id="Coils"/>
    </source>
</evidence>
<evidence type="ECO:0000313" key="6">
    <source>
        <dbReference type="EMBL" id="EAR91599.2"/>
    </source>
</evidence>